<dbReference type="InterPro" id="IPR052916">
    <property type="entry name" value="Type-I_RE_MTase_Subunit"/>
</dbReference>
<dbReference type="InterPro" id="IPR000055">
    <property type="entry name" value="Restrct_endonuc_typeI_TRD"/>
</dbReference>
<evidence type="ECO:0000259" key="5">
    <source>
        <dbReference type="Pfam" id="PF02384"/>
    </source>
</evidence>
<dbReference type="AlphaFoldDB" id="A0A977L3M8"/>
<dbReference type="Gene3D" id="3.40.50.150">
    <property type="entry name" value="Vaccinia Virus protein VP39"/>
    <property type="match status" value="1"/>
</dbReference>
<dbReference type="SUPFAM" id="SSF53335">
    <property type="entry name" value="S-adenosyl-L-methionine-dependent methyltransferases"/>
    <property type="match status" value="1"/>
</dbReference>
<dbReference type="KEGG" id="wna:KA717_33080"/>
<reference evidence="7" key="1">
    <citation type="submission" date="2021-04" db="EMBL/GenBank/DDBJ databases">
        <title>Genome sequence of Woronichinia naegeliana from Washington state freshwater lake bloom.</title>
        <authorList>
            <person name="Dreher T.W."/>
        </authorList>
    </citation>
    <scope>NUCLEOTIDE SEQUENCE</scope>
    <source>
        <strain evidence="7">WA131</strain>
    </source>
</reference>
<proteinExistence type="inferred from homology"/>
<evidence type="ECO:0000256" key="2">
    <source>
        <dbReference type="ARBA" id="ARBA00022747"/>
    </source>
</evidence>
<evidence type="ECO:0000259" key="6">
    <source>
        <dbReference type="Pfam" id="PF13588"/>
    </source>
</evidence>
<keyword evidence="3" id="KW-0238">DNA-binding</keyword>
<sequence>MKLADILKDSNYKLSQFSEAEIEHLEEAIALKTVKGSEVPYTICLVRQKEIKLTPEEVIRQLYLRILTERLKYPVSRVQVEYTVTFGKEKKRADIAVMDKDRLDTPYIIVELKKPKLKDGKDQLKSYCNATGSPMGVWTNGEQVEHYQRKDPNFFEKIPAIPAANQTLADILQKKFTLDDLKALAQEGNQSTLKEIIDEMEDEVLANAGVDVFEEVFKLIFTKLFDEWSSGRKGQSGKRQLEFYNSGQTETELKEKIQNLFDAAKKKWRGVFKTDDKITLTGSHLMVCVSYLERYKLFNSNLDVVDEAFEYLINQSSKGEKGQYFTPRYVIDMCVKMLNPKEHESMIDTAAGSSGFPVHSMFHVWRQIYEDEGLEQSDMFTAEEKLPRCVDYVKEKVFAIDFDEKAVRVARTLNLIAGDGETNVLHLNTLDYKRWKERIEDTEWQKIYSTGLWRFLEFQAGKKDDYKNFLFDIMMANPPFAGDIKESVIVSSYDLVRDKVGKGNKGVGRDILFIERNLDFLKPGGRMAVVLPQGRFNNSSDKYIRDFIAERCRILAVVGLHGNTFKPHTGTKTSVLFLQKWNDAPTVGPLCPRKEDYNIFFATMQKSGKDNSGDKIYVKRSDGSGDFLLDEHGHRIVDHDLFNHDGLTQDGIAEAFMEFAKKEALSFFDLGSSVMPFDAVKYERLMGEFEAVEINYAQLERTLRIDSEFFTKKHIEVEKSINAKQSQPLTNFVNISDGNHLKISDNFSDTGIPYYRGQDIHTFFIERANPIYINKEAYEQPFMVRSHLQKGDILLSIIGTIGGVSMVATDQLATCNCKLAILRPKTPQTEYLATFLKSTFGQSQIERFTRGAIQMGLILDDMDQIMIPILSKKFQEIVKNIIHCSQDFLDSSDLAYQQAEDLLLSELCLKDWQPTEETVAVKSFAESFLSSGRLDAEYYQPKYDDLESKIKGYSGGFTLVRNVLISDIKNGTTPDDVIKEYIKNKPKFVRTEAFNQSFGINEESLYSIDNDVFNKYKSISVKKDDVIVSMTGTIGSVAVYSINSPAIINQNVVRLTCNKNIINPYVLALYIKAIGKKLLVKQQTGNVQPYVNIANFSNLIVPLLTTDSQNKLLSLLNNGSELQTKSSKFLKIAKTAVEKAIETDETTATDWINQQLQNLNIQL</sequence>
<feature type="domain" description="Type I restriction modification DNA specificity" evidence="4">
    <location>
        <begin position="966"/>
        <end position="1116"/>
    </location>
</feature>
<name>A0A977L3M8_9CYAN</name>
<dbReference type="Pfam" id="PF13588">
    <property type="entry name" value="HSDR_N_2"/>
    <property type="match status" value="1"/>
</dbReference>
<dbReference type="Gene3D" id="3.90.220.20">
    <property type="entry name" value="DNA methylase specificity domains"/>
    <property type="match status" value="2"/>
</dbReference>
<evidence type="ECO:0000313" key="7">
    <source>
        <dbReference type="EMBL" id="UXE64849.1"/>
    </source>
</evidence>
<dbReference type="GO" id="GO:0032259">
    <property type="term" value="P:methylation"/>
    <property type="evidence" value="ECO:0007669"/>
    <property type="project" value="UniProtKB-KW"/>
</dbReference>
<keyword evidence="7" id="KW-0808">Transferase</keyword>
<dbReference type="SUPFAM" id="SSF116734">
    <property type="entry name" value="DNA methylase specificity domain"/>
    <property type="match status" value="2"/>
</dbReference>
<accession>A0A977L3M8</accession>
<dbReference type="PRINTS" id="PR00507">
    <property type="entry name" value="N12N6MTFRASE"/>
</dbReference>
<dbReference type="Pfam" id="PF01420">
    <property type="entry name" value="Methylase_S"/>
    <property type="match status" value="1"/>
</dbReference>
<dbReference type="EMBL" id="CP073041">
    <property type="protein sequence ID" value="UXE64849.1"/>
    <property type="molecule type" value="Genomic_DNA"/>
</dbReference>
<dbReference type="GO" id="GO:0003677">
    <property type="term" value="F:DNA binding"/>
    <property type="evidence" value="ECO:0007669"/>
    <property type="project" value="UniProtKB-KW"/>
</dbReference>
<dbReference type="InterPro" id="IPR044946">
    <property type="entry name" value="Restrct_endonuc_typeI_TRD_sf"/>
</dbReference>
<comment type="similarity">
    <text evidence="1">Belongs to the type-I restriction system S methylase family.</text>
</comment>
<evidence type="ECO:0000256" key="1">
    <source>
        <dbReference type="ARBA" id="ARBA00010923"/>
    </source>
</evidence>
<dbReference type="PANTHER" id="PTHR42998">
    <property type="entry name" value="TYPE I RESTRICTION ENZYME HINDVIIP M PROTEIN-RELATED"/>
    <property type="match status" value="1"/>
</dbReference>
<dbReference type="Pfam" id="PF02384">
    <property type="entry name" value="N6_Mtase"/>
    <property type="match status" value="1"/>
</dbReference>
<evidence type="ECO:0000256" key="3">
    <source>
        <dbReference type="ARBA" id="ARBA00023125"/>
    </source>
</evidence>
<evidence type="ECO:0000259" key="4">
    <source>
        <dbReference type="Pfam" id="PF01420"/>
    </source>
</evidence>
<dbReference type="InterPro" id="IPR003356">
    <property type="entry name" value="DNA_methylase_A-5"/>
</dbReference>
<dbReference type="InterPro" id="IPR029063">
    <property type="entry name" value="SAM-dependent_MTases_sf"/>
</dbReference>
<dbReference type="PANTHER" id="PTHR42998:SF1">
    <property type="entry name" value="TYPE I RESTRICTION ENZYME HINDI METHYLASE SUBUNIT"/>
    <property type="match status" value="1"/>
</dbReference>
<gene>
    <name evidence="7" type="ORF">KA717_33080</name>
</gene>
<dbReference type="GO" id="GO:0009307">
    <property type="term" value="P:DNA restriction-modification system"/>
    <property type="evidence" value="ECO:0007669"/>
    <property type="project" value="UniProtKB-KW"/>
</dbReference>
<keyword evidence="2" id="KW-0680">Restriction system</keyword>
<organism evidence="7">
    <name type="scientific">Woronichinia naegeliana WA131</name>
    <dbReference type="NCBI Taxonomy" id="2824559"/>
    <lineage>
        <taxon>Bacteria</taxon>
        <taxon>Bacillati</taxon>
        <taxon>Cyanobacteriota</taxon>
        <taxon>Cyanophyceae</taxon>
        <taxon>Synechococcales</taxon>
        <taxon>Coelosphaeriaceae</taxon>
        <taxon>Woronichinia</taxon>
    </lineage>
</organism>
<dbReference type="GO" id="GO:0008170">
    <property type="term" value="F:N-methyltransferase activity"/>
    <property type="evidence" value="ECO:0007669"/>
    <property type="project" value="InterPro"/>
</dbReference>
<feature type="domain" description="DNA methylase adenine-specific" evidence="5">
    <location>
        <begin position="303"/>
        <end position="603"/>
    </location>
</feature>
<dbReference type="Proteomes" id="UP001065613">
    <property type="component" value="Chromosome"/>
</dbReference>
<keyword evidence="7" id="KW-0489">Methyltransferase</keyword>
<protein>
    <submittedName>
        <fullName evidence="7">N-6 DNA methylase</fullName>
    </submittedName>
</protein>
<feature type="domain" description="Type I restriction enzyme R protein N-terminal" evidence="6">
    <location>
        <begin position="55"/>
        <end position="162"/>
    </location>
</feature>
<dbReference type="InterPro" id="IPR029464">
    <property type="entry name" value="HSDR_N"/>
</dbReference>